<dbReference type="EMBL" id="JAROCA020000001">
    <property type="protein sequence ID" value="MDY0405086.1"/>
    <property type="molecule type" value="Genomic_DNA"/>
</dbReference>
<dbReference type="Gene3D" id="1.20.58.300">
    <property type="entry name" value="FlgN-like"/>
    <property type="match status" value="1"/>
</dbReference>
<dbReference type="InterPro" id="IPR036679">
    <property type="entry name" value="FlgN-like_sf"/>
</dbReference>
<keyword evidence="1" id="KW-1005">Bacterial flagellum biogenesis</keyword>
<sequence length="192" mass="22081">MYHTAIRESIDKLSAIHRQLYDLAVEKTDVIKTGEIAQLQKITLSEQKLMQQLNKAEEQRMLTAKSYAKANHLPENEVTITAILESVKDEAEKNALEQAAIDLSKYYSCFTGTGTIESVVNQTIPEIYQYVYGNDAPDTFIYELRKTIQGDKKRHVRFQSLKKEKNDEYISRIGNGQAGPFRSAICFIYYWQ</sequence>
<keyword evidence="2" id="KW-0966">Cell projection</keyword>
<evidence type="ECO:0000313" key="3">
    <source>
        <dbReference type="Proteomes" id="UP001228376"/>
    </source>
</evidence>
<reference evidence="2 3" key="1">
    <citation type="submission" date="2023-10" db="EMBL/GenBank/DDBJ databases">
        <title>179-bfca-hs.</title>
        <authorList>
            <person name="Miliotis G."/>
            <person name="Sengupta P."/>
            <person name="Hameed A."/>
            <person name="Chuvochina M."/>
            <person name="Mcdonagh F."/>
            <person name="Simpson A.C."/>
            <person name="Singh N.K."/>
            <person name="Rekha P.D."/>
            <person name="Raman K."/>
            <person name="Hugenholtz P."/>
            <person name="Venkateswaran K."/>
        </authorList>
    </citation>
    <scope>NUCLEOTIDE SEQUENCE [LARGE SCALE GENOMIC DNA]</scope>
    <source>
        <strain evidence="2 3">179-BFC-A-HS</strain>
    </source>
</reference>
<accession>A0ABU5CGG9</accession>
<organism evidence="2 3">
    <name type="scientific">Tigheibacillus jepli</name>
    <dbReference type="NCBI Taxonomy" id="3035914"/>
    <lineage>
        <taxon>Bacteria</taxon>
        <taxon>Bacillati</taxon>
        <taxon>Bacillota</taxon>
        <taxon>Bacilli</taxon>
        <taxon>Bacillales</taxon>
        <taxon>Bacillaceae</taxon>
        <taxon>Tigheibacillus</taxon>
    </lineage>
</organism>
<dbReference type="SUPFAM" id="SSF140566">
    <property type="entry name" value="FlgN-like"/>
    <property type="match status" value="1"/>
</dbReference>
<keyword evidence="2" id="KW-0969">Cilium</keyword>
<keyword evidence="3" id="KW-1185">Reference proteome</keyword>
<protein>
    <submittedName>
        <fullName evidence="2">Flagellar protein FlgN</fullName>
    </submittedName>
</protein>
<dbReference type="InterPro" id="IPR007809">
    <property type="entry name" value="FlgN-like"/>
</dbReference>
<name>A0ABU5CGG9_9BACI</name>
<evidence type="ECO:0000256" key="1">
    <source>
        <dbReference type="ARBA" id="ARBA00022795"/>
    </source>
</evidence>
<dbReference type="Proteomes" id="UP001228376">
    <property type="component" value="Unassembled WGS sequence"/>
</dbReference>
<dbReference type="Pfam" id="PF05130">
    <property type="entry name" value="FlgN"/>
    <property type="match status" value="1"/>
</dbReference>
<gene>
    <name evidence="2" type="ORF">P5G51_006460</name>
</gene>
<proteinExistence type="predicted"/>
<comment type="caution">
    <text evidence="2">The sequence shown here is derived from an EMBL/GenBank/DDBJ whole genome shotgun (WGS) entry which is preliminary data.</text>
</comment>
<keyword evidence="2" id="KW-0282">Flagellum</keyword>
<evidence type="ECO:0000313" key="2">
    <source>
        <dbReference type="EMBL" id="MDY0405086.1"/>
    </source>
</evidence>